<dbReference type="EMBL" id="MPUH01000241">
    <property type="protein sequence ID" value="OMJ85293.1"/>
    <property type="molecule type" value="Genomic_DNA"/>
</dbReference>
<dbReference type="InterPro" id="IPR008271">
    <property type="entry name" value="Ser/Thr_kinase_AS"/>
</dbReference>
<proteinExistence type="inferred from homology"/>
<dbReference type="PROSITE" id="PS00108">
    <property type="entry name" value="PROTEIN_KINASE_ST"/>
    <property type="match status" value="1"/>
</dbReference>
<name>A0A1R2C8F8_9CILI</name>
<dbReference type="AlphaFoldDB" id="A0A1R2C8F8"/>
<evidence type="ECO:0000256" key="4">
    <source>
        <dbReference type="ARBA" id="ARBA00022777"/>
    </source>
</evidence>
<gene>
    <name evidence="9" type="ORF">SteCoe_13384</name>
</gene>
<keyword evidence="5 6" id="KW-0067">ATP-binding</keyword>
<dbReference type="SUPFAM" id="SSF56112">
    <property type="entry name" value="Protein kinase-like (PK-like)"/>
    <property type="match status" value="1"/>
</dbReference>
<dbReference type="PRINTS" id="PR00109">
    <property type="entry name" value="TYRKINASE"/>
</dbReference>
<evidence type="ECO:0000256" key="7">
    <source>
        <dbReference type="RuleBase" id="RU000304"/>
    </source>
</evidence>
<keyword evidence="2" id="KW-0808">Transferase</keyword>
<dbReference type="Gene3D" id="3.30.200.20">
    <property type="entry name" value="Phosphorylase Kinase, domain 1"/>
    <property type="match status" value="1"/>
</dbReference>
<dbReference type="InterPro" id="IPR011009">
    <property type="entry name" value="Kinase-like_dom_sf"/>
</dbReference>
<keyword evidence="3 6" id="KW-0547">Nucleotide-binding</keyword>
<dbReference type="Gene3D" id="1.10.510.10">
    <property type="entry name" value="Transferase(Phosphotransferase) domain 1"/>
    <property type="match status" value="1"/>
</dbReference>
<dbReference type="InterPro" id="IPR017441">
    <property type="entry name" value="Protein_kinase_ATP_BS"/>
</dbReference>
<sequence length="330" mass="37407">MGSACQSKAAVNAEKPDFGVILRSSSTNLREEQLKIRKNLMFHADGSENTFMDLSTPRSGRTIRWKRGDLIGEGAYAKVYQCMNIKNGELLAVKHFTLSDDPKLIEKVFLNMKKEISFLKLLDHPNIVHYHQTDMSEDMKSIDVLLEFVPGGSLKTILIKYGALEVDVIKNYSKQLLLGLNYLHENQIVHRDLKPANILISLNGILKLSDFGSSRKFEDIGWHISKSLRGSPYWMAPEVVNREGHSYSADVWSFGCVLLEMASGKPPWSNLSNDSKEIFHLISKDNSYPEIPKTDSMLRSIISLCLIRNSQDRPTIKQLLSMPFFSLEID</sequence>
<dbReference type="PROSITE" id="PS00107">
    <property type="entry name" value="PROTEIN_KINASE_ATP"/>
    <property type="match status" value="1"/>
</dbReference>
<dbReference type="OrthoDB" id="266718at2759"/>
<evidence type="ECO:0000313" key="10">
    <source>
        <dbReference type="Proteomes" id="UP000187209"/>
    </source>
</evidence>
<dbReference type="InterPro" id="IPR001245">
    <property type="entry name" value="Ser-Thr/Tyr_kinase_cat_dom"/>
</dbReference>
<comment type="caution">
    <text evidence="9">The sequence shown here is derived from an EMBL/GenBank/DDBJ whole genome shotgun (WGS) entry which is preliminary data.</text>
</comment>
<evidence type="ECO:0000259" key="8">
    <source>
        <dbReference type="PROSITE" id="PS50011"/>
    </source>
</evidence>
<keyword evidence="4" id="KW-0418">Kinase</keyword>
<keyword evidence="1 7" id="KW-0723">Serine/threonine-protein kinase</keyword>
<feature type="binding site" evidence="6">
    <location>
        <position position="94"/>
    </location>
    <ligand>
        <name>ATP</name>
        <dbReference type="ChEBI" id="CHEBI:30616"/>
    </ligand>
</feature>
<dbReference type="Proteomes" id="UP000187209">
    <property type="component" value="Unassembled WGS sequence"/>
</dbReference>
<organism evidence="9 10">
    <name type="scientific">Stentor coeruleus</name>
    <dbReference type="NCBI Taxonomy" id="5963"/>
    <lineage>
        <taxon>Eukaryota</taxon>
        <taxon>Sar</taxon>
        <taxon>Alveolata</taxon>
        <taxon>Ciliophora</taxon>
        <taxon>Postciliodesmatophora</taxon>
        <taxon>Heterotrichea</taxon>
        <taxon>Heterotrichida</taxon>
        <taxon>Stentoridae</taxon>
        <taxon>Stentor</taxon>
    </lineage>
</organism>
<feature type="domain" description="Protein kinase" evidence="8">
    <location>
        <begin position="65"/>
        <end position="325"/>
    </location>
</feature>
<keyword evidence="10" id="KW-1185">Reference proteome</keyword>
<evidence type="ECO:0000256" key="3">
    <source>
        <dbReference type="ARBA" id="ARBA00022741"/>
    </source>
</evidence>
<dbReference type="InterPro" id="IPR000719">
    <property type="entry name" value="Prot_kinase_dom"/>
</dbReference>
<dbReference type="PROSITE" id="PS50011">
    <property type="entry name" value="PROTEIN_KINASE_DOM"/>
    <property type="match status" value="1"/>
</dbReference>
<evidence type="ECO:0000256" key="5">
    <source>
        <dbReference type="ARBA" id="ARBA00022840"/>
    </source>
</evidence>
<reference evidence="9 10" key="1">
    <citation type="submission" date="2016-11" db="EMBL/GenBank/DDBJ databases">
        <title>The macronuclear genome of Stentor coeruleus: a giant cell with tiny introns.</title>
        <authorList>
            <person name="Slabodnick M."/>
            <person name="Ruby J.G."/>
            <person name="Reiff S.B."/>
            <person name="Swart E.C."/>
            <person name="Gosai S."/>
            <person name="Prabakaran S."/>
            <person name="Witkowska E."/>
            <person name="Larue G.E."/>
            <person name="Fisher S."/>
            <person name="Freeman R.M."/>
            <person name="Gunawardena J."/>
            <person name="Chu W."/>
            <person name="Stover N.A."/>
            <person name="Gregory B.D."/>
            <person name="Nowacki M."/>
            <person name="Derisi J."/>
            <person name="Roy S.W."/>
            <person name="Marshall W.F."/>
            <person name="Sood P."/>
        </authorList>
    </citation>
    <scope>NUCLEOTIDE SEQUENCE [LARGE SCALE GENOMIC DNA]</scope>
    <source>
        <strain evidence="9">WM001</strain>
    </source>
</reference>
<dbReference type="Pfam" id="PF00069">
    <property type="entry name" value="Pkinase"/>
    <property type="match status" value="1"/>
</dbReference>
<dbReference type="PANTHER" id="PTHR11584">
    <property type="entry name" value="SERINE/THREONINE PROTEIN KINASE"/>
    <property type="match status" value="1"/>
</dbReference>
<evidence type="ECO:0000256" key="1">
    <source>
        <dbReference type="ARBA" id="ARBA00022527"/>
    </source>
</evidence>
<comment type="similarity">
    <text evidence="7">Belongs to the protein kinase superfamily.</text>
</comment>
<dbReference type="GO" id="GO:0004674">
    <property type="term" value="F:protein serine/threonine kinase activity"/>
    <property type="evidence" value="ECO:0007669"/>
    <property type="project" value="UniProtKB-KW"/>
</dbReference>
<evidence type="ECO:0000313" key="9">
    <source>
        <dbReference type="EMBL" id="OMJ85293.1"/>
    </source>
</evidence>
<evidence type="ECO:0000256" key="6">
    <source>
        <dbReference type="PROSITE-ProRule" id="PRU10141"/>
    </source>
</evidence>
<dbReference type="GO" id="GO:0005524">
    <property type="term" value="F:ATP binding"/>
    <property type="evidence" value="ECO:0007669"/>
    <property type="project" value="UniProtKB-UniRule"/>
</dbReference>
<accession>A0A1R2C8F8</accession>
<protein>
    <recommendedName>
        <fullName evidence="8">Protein kinase domain-containing protein</fullName>
    </recommendedName>
</protein>
<dbReference type="SMART" id="SM00220">
    <property type="entry name" value="S_TKc"/>
    <property type="match status" value="1"/>
</dbReference>
<evidence type="ECO:0000256" key="2">
    <source>
        <dbReference type="ARBA" id="ARBA00022679"/>
    </source>
</evidence>
<dbReference type="PANTHER" id="PTHR11584:SF369">
    <property type="entry name" value="MITOGEN-ACTIVATED PROTEIN KINASE KINASE KINASE 19-RELATED"/>
    <property type="match status" value="1"/>
</dbReference>
<dbReference type="CDD" id="cd06606">
    <property type="entry name" value="STKc_MAPKKK"/>
    <property type="match status" value="1"/>
</dbReference>